<dbReference type="Proteomes" id="UP000265742">
    <property type="component" value="Unassembled WGS sequence"/>
</dbReference>
<organism evidence="1 2">
    <name type="scientific">Amnibacterium setariae</name>
    <dbReference type="NCBI Taxonomy" id="2306585"/>
    <lineage>
        <taxon>Bacteria</taxon>
        <taxon>Bacillati</taxon>
        <taxon>Actinomycetota</taxon>
        <taxon>Actinomycetes</taxon>
        <taxon>Micrococcales</taxon>
        <taxon>Microbacteriaceae</taxon>
        <taxon>Amnibacterium</taxon>
    </lineage>
</organism>
<comment type="caution">
    <text evidence="1">The sequence shown here is derived from an EMBL/GenBank/DDBJ whole genome shotgun (WGS) entry which is preliminary data.</text>
</comment>
<dbReference type="AlphaFoldDB" id="A0A3A1U1V3"/>
<dbReference type="EMBL" id="QXTG01000001">
    <property type="protein sequence ID" value="RIX30320.1"/>
    <property type="molecule type" value="Genomic_DNA"/>
</dbReference>
<proteinExistence type="predicted"/>
<reference evidence="2" key="1">
    <citation type="submission" date="2018-09" db="EMBL/GenBank/DDBJ databases">
        <authorList>
            <person name="Kim I."/>
        </authorList>
    </citation>
    <scope>NUCLEOTIDE SEQUENCE [LARGE SCALE GENOMIC DNA]</scope>
    <source>
        <strain evidence="2">DD4a</strain>
    </source>
</reference>
<name>A0A3A1U1V3_9MICO</name>
<sequence length="206" mass="23418">MDRSDVMASLGQVAVWSLDLAAWGECAQAETEALALEALRRRTGADGVVVTETLRGEDQLFAADRAPATDAHVTRTLAVLREERTRTIEQLRTAGPERWDREDPDVDQPGWMPWRTPAAIARHVVDTESRGYARRLGLPELEPVDDLLEELSRSAAHVRGLLASMPRTGVHRYRDELWTPMRLLRRLAWHERVEGVFLRRRVRALV</sequence>
<protein>
    <recommendedName>
        <fullName evidence="3">DinB family protein</fullName>
    </recommendedName>
</protein>
<gene>
    <name evidence="1" type="ORF">D1781_02475</name>
</gene>
<accession>A0A3A1U1V3</accession>
<evidence type="ECO:0000313" key="1">
    <source>
        <dbReference type="EMBL" id="RIX30320.1"/>
    </source>
</evidence>
<evidence type="ECO:0000313" key="2">
    <source>
        <dbReference type="Proteomes" id="UP000265742"/>
    </source>
</evidence>
<keyword evidence="2" id="KW-1185">Reference proteome</keyword>
<evidence type="ECO:0008006" key="3">
    <source>
        <dbReference type="Google" id="ProtNLM"/>
    </source>
</evidence>